<dbReference type="OMA" id="CVCLGRW"/>
<keyword evidence="1" id="KW-1015">Disulfide bond</keyword>
<gene>
    <name evidence="5" type="ORF">chiPu_0004637</name>
</gene>
<proteinExistence type="predicted"/>
<dbReference type="PANTHER" id="PTHR47224:SF1">
    <property type="entry name" value="TRANSMEMBRANE PROTEIN 25"/>
    <property type="match status" value="1"/>
</dbReference>
<evidence type="ECO:0000256" key="2">
    <source>
        <dbReference type="SAM" id="MobiDB-lite"/>
    </source>
</evidence>
<evidence type="ECO:0000313" key="5">
    <source>
        <dbReference type="EMBL" id="GCC26222.1"/>
    </source>
</evidence>
<dbReference type="InterPro" id="IPR042864">
    <property type="entry name" value="TMEM25"/>
</dbReference>
<dbReference type="STRING" id="137246.A0A401S751"/>
<protein>
    <recommendedName>
        <fullName evidence="4">Ig-like domain-containing protein</fullName>
    </recommendedName>
</protein>
<dbReference type="InterPro" id="IPR007110">
    <property type="entry name" value="Ig-like_dom"/>
</dbReference>
<keyword evidence="3" id="KW-0812">Transmembrane</keyword>
<dbReference type="OrthoDB" id="8655664at2759"/>
<keyword evidence="6" id="KW-1185">Reference proteome</keyword>
<comment type="caution">
    <text evidence="5">The sequence shown here is derived from an EMBL/GenBank/DDBJ whole genome shotgun (WGS) entry which is preliminary data.</text>
</comment>
<evidence type="ECO:0000256" key="3">
    <source>
        <dbReference type="SAM" id="Phobius"/>
    </source>
</evidence>
<dbReference type="InterPro" id="IPR036179">
    <property type="entry name" value="Ig-like_dom_sf"/>
</dbReference>
<feature type="region of interest" description="Disordered" evidence="2">
    <location>
        <begin position="309"/>
        <end position="332"/>
    </location>
</feature>
<reference evidence="5 6" key="1">
    <citation type="journal article" date="2018" name="Nat. Ecol. Evol.">
        <title>Shark genomes provide insights into elasmobranch evolution and the origin of vertebrates.</title>
        <authorList>
            <person name="Hara Y"/>
            <person name="Yamaguchi K"/>
            <person name="Onimaru K"/>
            <person name="Kadota M"/>
            <person name="Koyanagi M"/>
            <person name="Keeley SD"/>
            <person name="Tatsumi K"/>
            <person name="Tanaka K"/>
            <person name="Motone F"/>
            <person name="Kageyama Y"/>
            <person name="Nozu R"/>
            <person name="Adachi N"/>
            <person name="Nishimura O"/>
            <person name="Nakagawa R"/>
            <person name="Tanegashima C"/>
            <person name="Kiyatake I"/>
            <person name="Matsumoto R"/>
            <person name="Murakumo K"/>
            <person name="Nishida K"/>
            <person name="Terakita A"/>
            <person name="Kuratani S"/>
            <person name="Sato K"/>
            <person name="Hyodo S Kuraku.S."/>
        </authorList>
    </citation>
    <scope>NUCLEOTIDE SEQUENCE [LARGE SCALE GENOMIC DNA]</scope>
</reference>
<dbReference type="SUPFAM" id="SSF48726">
    <property type="entry name" value="Immunoglobulin"/>
    <property type="match status" value="2"/>
</dbReference>
<dbReference type="Pfam" id="PF08205">
    <property type="entry name" value="C2-set_2"/>
    <property type="match status" value="1"/>
</dbReference>
<evidence type="ECO:0000313" key="6">
    <source>
        <dbReference type="Proteomes" id="UP000287033"/>
    </source>
</evidence>
<accession>A0A401S751</accession>
<dbReference type="AlphaFoldDB" id="A0A401S751"/>
<dbReference type="PANTHER" id="PTHR47224">
    <property type="entry name" value="TRANSMEMBRANE PROTEIN 25"/>
    <property type="match status" value="1"/>
</dbReference>
<dbReference type="EMBL" id="BEZZ01000115">
    <property type="protein sequence ID" value="GCC26222.1"/>
    <property type="molecule type" value="Genomic_DNA"/>
</dbReference>
<dbReference type="GO" id="GO:0090394">
    <property type="term" value="P:negative regulation of excitatory postsynaptic potential"/>
    <property type="evidence" value="ECO:0007669"/>
    <property type="project" value="TreeGrafter"/>
</dbReference>
<dbReference type="Gene3D" id="2.60.40.10">
    <property type="entry name" value="Immunoglobulins"/>
    <property type="match status" value="2"/>
</dbReference>
<name>A0A401S751_CHIPU</name>
<dbReference type="Proteomes" id="UP000287033">
    <property type="component" value="Unassembled WGS sequence"/>
</dbReference>
<evidence type="ECO:0000256" key="1">
    <source>
        <dbReference type="ARBA" id="ARBA00023157"/>
    </source>
</evidence>
<evidence type="ECO:0000259" key="4">
    <source>
        <dbReference type="PROSITE" id="PS50835"/>
    </source>
</evidence>
<dbReference type="InterPro" id="IPR013783">
    <property type="entry name" value="Ig-like_fold"/>
</dbReference>
<keyword evidence="3" id="KW-1133">Transmembrane helix</keyword>
<feature type="domain" description="Ig-like" evidence="4">
    <location>
        <begin position="31"/>
        <end position="124"/>
    </location>
</feature>
<feature type="transmembrane region" description="Helical" evidence="3">
    <location>
        <begin position="236"/>
        <end position="262"/>
    </location>
</feature>
<dbReference type="InterPro" id="IPR013162">
    <property type="entry name" value="CD80_C2-set"/>
</dbReference>
<dbReference type="PROSITE" id="PS50835">
    <property type="entry name" value="IG_LIKE"/>
    <property type="match status" value="1"/>
</dbReference>
<keyword evidence="3" id="KW-0472">Membrane</keyword>
<sequence>MRVAGCDNVVGAFLLLQLETYVRSENVEPFPLLNGRPRPVVSLEENVTKEFTCRMDGWKSVPVVTWYLNGKKQMSNQTMLIPSSSETVNQSFSSFVITTHRKDKELNCSATDPVTGRTENASVILNVQFKPEVVQMDAEYREHNDSGLFLALFVLVHANPPATITWVDESGHVIVNTSHFMILDTKTYPWLTNHTVHVQLSSLAKNYTFTAGNEFGATKSSFSFPGFLHSRVEVPVLVIILAGVVGLLSILLLNVVVLCAVYRRRKGRADVKPDCDSAVHSESTNVKCDEAEIPRETISLQSNLRLNPDLNNLSQPPAEPHQGSRPLSESHAACEDLSDQENISAADSRGFVRFPMYGYIYKVSSMSSDEIWL</sequence>
<organism evidence="5 6">
    <name type="scientific">Chiloscyllium punctatum</name>
    <name type="common">Brownbanded bambooshark</name>
    <name type="synonym">Hemiscyllium punctatum</name>
    <dbReference type="NCBI Taxonomy" id="137246"/>
    <lineage>
        <taxon>Eukaryota</taxon>
        <taxon>Metazoa</taxon>
        <taxon>Chordata</taxon>
        <taxon>Craniata</taxon>
        <taxon>Vertebrata</taxon>
        <taxon>Chondrichthyes</taxon>
        <taxon>Elasmobranchii</taxon>
        <taxon>Galeomorphii</taxon>
        <taxon>Galeoidea</taxon>
        <taxon>Orectolobiformes</taxon>
        <taxon>Hemiscylliidae</taxon>
        <taxon>Chiloscyllium</taxon>
    </lineage>
</organism>